<evidence type="ECO:0000313" key="1">
    <source>
        <dbReference type="EMBL" id="JAD92307.1"/>
    </source>
</evidence>
<organism evidence="1">
    <name type="scientific">Arundo donax</name>
    <name type="common">Giant reed</name>
    <name type="synonym">Donax arundinaceus</name>
    <dbReference type="NCBI Taxonomy" id="35708"/>
    <lineage>
        <taxon>Eukaryota</taxon>
        <taxon>Viridiplantae</taxon>
        <taxon>Streptophyta</taxon>
        <taxon>Embryophyta</taxon>
        <taxon>Tracheophyta</taxon>
        <taxon>Spermatophyta</taxon>
        <taxon>Magnoliopsida</taxon>
        <taxon>Liliopsida</taxon>
        <taxon>Poales</taxon>
        <taxon>Poaceae</taxon>
        <taxon>PACMAD clade</taxon>
        <taxon>Arundinoideae</taxon>
        <taxon>Arundineae</taxon>
        <taxon>Arundo</taxon>
    </lineage>
</organism>
<dbReference type="AlphaFoldDB" id="A0A0A9E8J4"/>
<sequence>MEQLQISEVVNIYLPLKYNHNVVLSQFHSPDIRAKGELSNATALVIIPDHHLVRRVLHIGATAYKSKDVATEQHLDNPKPATFKIPPESFLERVAVEDPESIAGASSKATKVLVPGS</sequence>
<protein>
    <submittedName>
        <fullName evidence="1">Uncharacterized protein</fullName>
    </submittedName>
</protein>
<proteinExistence type="predicted"/>
<reference evidence="1" key="1">
    <citation type="submission" date="2014-09" db="EMBL/GenBank/DDBJ databases">
        <authorList>
            <person name="Magalhaes I.L.F."/>
            <person name="Oliveira U."/>
            <person name="Santos F.R."/>
            <person name="Vidigal T.H.D.A."/>
            <person name="Brescovit A.D."/>
            <person name="Santos A.J."/>
        </authorList>
    </citation>
    <scope>NUCLEOTIDE SEQUENCE</scope>
    <source>
        <tissue evidence="1">Shoot tissue taken approximately 20 cm above the soil surface</tissue>
    </source>
</reference>
<accession>A0A0A9E8J4</accession>
<dbReference type="EMBL" id="GBRH01205588">
    <property type="protein sequence ID" value="JAD92307.1"/>
    <property type="molecule type" value="Transcribed_RNA"/>
</dbReference>
<name>A0A0A9E8J4_ARUDO</name>
<reference evidence="1" key="2">
    <citation type="journal article" date="2015" name="Data Brief">
        <title>Shoot transcriptome of the giant reed, Arundo donax.</title>
        <authorList>
            <person name="Barrero R.A."/>
            <person name="Guerrero F.D."/>
            <person name="Moolhuijzen P."/>
            <person name="Goolsby J.A."/>
            <person name="Tidwell J."/>
            <person name="Bellgard S.E."/>
            <person name="Bellgard M.I."/>
        </authorList>
    </citation>
    <scope>NUCLEOTIDE SEQUENCE</scope>
    <source>
        <tissue evidence="1">Shoot tissue taken approximately 20 cm above the soil surface</tissue>
    </source>
</reference>